<dbReference type="GO" id="GO:0046983">
    <property type="term" value="F:protein dimerization activity"/>
    <property type="evidence" value="ECO:0007669"/>
    <property type="project" value="InterPro"/>
</dbReference>
<evidence type="ECO:0000259" key="1">
    <source>
        <dbReference type="Pfam" id="PF05699"/>
    </source>
</evidence>
<dbReference type="SUPFAM" id="SSF53098">
    <property type="entry name" value="Ribonuclease H-like"/>
    <property type="match status" value="1"/>
</dbReference>
<reference evidence="2 3" key="1">
    <citation type="submission" date="2017-11" db="EMBL/GenBank/DDBJ databases">
        <title>De novo assembly and phasing of dikaryotic genomes from two isolates of Puccinia coronata f. sp. avenae, the causal agent of oat crown rust.</title>
        <authorList>
            <person name="Miller M.E."/>
            <person name="Zhang Y."/>
            <person name="Omidvar V."/>
            <person name="Sperschneider J."/>
            <person name="Schwessinger B."/>
            <person name="Raley C."/>
            <person name="Palmer J.M."/>
            <person name="Garnica D."/>
            <person name="Upadhyaya N."/>
            <person name="Rathjen J."/>
            <person name="Taylor J.M."/>
            <person name="Park R.F."/>
            <person name="Dodds P.N."/>
            <person name="Hirsch C.D."/>
            <person name="Kianian S.F."/>
            <person name="Figueroa M."/>
        </authorList>
    </citation>
    <scope>NUCLEOTIDE SEQUENCE [LARGE SCALE GENOMIC DNA]</scope>
    <source>
        <strain evidence="2">12NC29</strain>
    </source>
</reference>
<dbReference type="PANTHER" id="PTHR47611">
    <property type="entry name" value="HAT DIMERISATION DOMAIN, C-TERMINAL"/>
    <property type="match status" value="1"/>
</dbReference>
<dbReference type="STRING" id="200324.A0A2N5S6N9"/>
<comment type="caution">
    <text evidence="2">The sequence shown here is derived from an EMBL/GenBank/DDBJ whole genome shotgun (WGS) entry which is preliminary data.</text>
</comment>
<organism evidence="2 3">
    <name type="scientific">Puccinia coronata f. sp. avenae</name>
    <dbReference type="NCBI Taxonomy" id="200324"/>
    <lineage>
        <taxon>Eukaryota</taxon>
        <taxon>Fungi</taxon>
        <taxon>Dikarya</taxon>
        <taxon>Basidiomycota</taxon>
        <taxon>Pucciniomycotina</taxon>
        <taxon>Pucciniomycetes</taxon>
        <taxon>Pucciniales</taxon>
        <taxon>Pucciniaceae</taxon>
        <taxon>Puccinia</taxon>
    </lineage>
</organism>
<name>A0A2N5S6N9_9BASI</name>
<dbReference type="Pfam" id="PF05699">
    <property type="entry name" value="Dimer_Tnp_hAT"/>
    <property type="match status" value="1"/>
</dbReference>
<sequence>MAYIEKNTKFIQDEINSSFKSETVLSNFKFEARHFDCSPARCNTTKNPNGTKLISNILADVFENESSISDLNSEIRDYLNANVEASQTDVLEYWRIKTSIYPSLAGMARCYLAIPATSAPSERVFSHCKNIVGPQRR</sequence>
<evidence type="ECO:0000313" key="3">
    <source>
        <dbReference type="Proteomes" id="UP000235388"/>
    </source>
</evidence>
<dbReference type="InterPro" id="IPR012337">
    <property type="entry name" value="RNaseH-like_sf"/>
</dbReference>
<dbReference type="PANTHER" id="PTHR47611:SF1">
    <property type="entry name" value="CCHC-TYPE DOMAIN-CONTAINING PROTEIN"/>
    <property type="match status" value="1"/>
</dbReference>
<feature type="domain" description="HAT C-terminal dimerisation" evidence="1">
    <location>
        <begin position="74"/>
        <end position="136"/>
    </location>
</feature>
<dbReference type="AlphaFoldDB" id="A0A2N5S6N9"/>
<dbReference type="Proteomes" id="UP000235388">
    <property type="component" value="Unassembled WGS sequence"/>
</dbReference>
<keyword evidence="3" id="KW-1185">Reference proteome</keyword>
<dbReference type="InterPro" id="IPR008906">
    <property type="entry name" value="HATC_C_dom"/>
</dbReference>
<gene>
    <name evidence="2" type="ORF">PCANC_23829</name>
</gene>
<protein>
    <recommendedName>
        <fullName evidence="1">HAT C-terminal dimerisation domain-containing protein</fullName>
    </recommendedName>
</protein>
<evidence type="ECO:0000313" key="2">
    <source>
        <dbReference type="EMBL" id="PLW08879.1"/>
    </source>
</evidence>
<dbReference type="EMBL" id="PGCJ01001136">
    <property type="protein sequence ID" value="PLW08879.1"/>
    <property type="molecule type" value="Genomic_DNA"/>
</dbReference>
<accession>A0A2N5S6N9</accession>
<proteinExistence type="predicted"/>
<dbReference type="OrthoDB" id="3270175at2759"/>